<dbReference type="InterPro" id="IPR044084">
    <property type="entry name" value="AvModA-like_subst-bd"/>
</dbReference>
<proteinExistence type="inferred from homology"/>
<evidence type="ECO:0000256" key="3">
    <source>
        <dbReference type="ARBA" id="ARBA00022729"/>
    </source>
</evidence>
<dbReference type="PANTHER" id="PTHR30632">
    <property type="entry name" value="MOLYBDATE-BINDING PERIPLASMIC PROTEIN"/>
    <property type="match status" value="1"/>
</dbReference>
<protein>
    <submittedName>
        <fullName evidence="5">Molybdate ABC transporter substrate-binding protein</fullName>
    </submittedName>
</protein>
<dbReference type="SUPFAM" id="SSF53850">
    <property type="entry name" value="Periplasmic binding protein-like II"/>
    <property type="match status" value="1"/>
</dbReference>
<evidence type="ECO:0000256" key="2">
    <source>
        <dbReference type="ARBA" id="ARBA00022723"/>
    </source>
</evidence>
<feature type="chain" id="PRO_5046306622" evidence="4">
    <location>
        <begin position="22"/>
        <end position="251"/>
    </location>
</feature>
<name>A0ABS2BIL8_9NEIS</name>
<dbReference type="NCBIfam" id="TIGR01256">
    <property type="entry name" value="modA"/>
    <property type="match status" value="1"/>
</dbReference>
<evidence type="ECO:0000313" key="6">
    <source>
        <dbReference type="Proteomes" id="UP000809431"/>
    </source>
</evidence>
<feature type="signal peptide" evidence="4">
    <location>
        <begin position="1"/>
        <end position="21"/>
    </location>
</feature>
<comment type="similarity">
    <text evidence="1">Belongs to the bacterial solute-binding protein ModA family.</text>
</comment>
<reference evidence="5 6" key="1">
    <citation type="submission" date="2021-01" db="EMBL/GenBank/DDBJ databases">
        <title>Draft Genome Sequence and Polyhydroxyalkanoate Biosynthetic Potential of Jeongeupia naejangsanensis Type Strain DSM 24253.</title>
        <authorList>
            <person name="Turrini P."/>
            <person name="Artuso I."/>
            <person name="Lugli G.A."/>
            <person name="Frangipani E."/>
            <person name="Ventura M."/>
            <person name="Visca P."/>
        </authorList>
    </citation>
    <scope>NUCLEOTIDE SEQUENCE [LARGE SCALE GENOMIC DNA]</scope>
    <source>
        <strain evidence="5 6">DSM 24253</strain>
    </source>
</reference>
<dbReference type="CDD" id="cd13539">
    <property type="entry name" value="PBP2_AvModA"/>
    <property type="match status" value="1"/>
</dbReference>
<dbReference type="InterPro" id="IPR050682">
    <property type="entry name" value="ModA/WtpA"/>
</dbReference>
<evidence type="ECO:0000256" key="1">
    <source>
        <dbReference type="ARBA" id="ARBA00009175"/>
    </source>
</evidence>
<evidence type="ECO:0000256" key="4">
    <source>
        <dbReference type="SAM" id="SignalP"/>
    </source>
</evidence>
<dbReference type="EMBL" id="JAESND010000001">
    <property type="protein sequence ID" value="MBM3114938.1"/>
    <property type="molecule type" value="Genomic_DNA"/>
</dbReference>
<dbReference type="Proteomes" id="UP000809431">
    <property type="component" value="Unassembled WGS sequence"/>
</dbReference>
<keyword evidence="3 4" id="KW-0732">Signal</keyword>
<keyword evidence="2" id="KW-0479">Metal-binding</keyword>
<organism evidence="5 6">
    <name type="scientific">Jeongeupia naejangsanensis</name>
    <dbReference type="NCBI Taxonomy" id="613195"/>
    <lineage>
        <taxon>Bacteria</taxon>
        <taxon>Pseudomonadati</taxon>
        <taxon>Pseudomonadota</taxon>
        <taxon>Betaproteobacteria</taxon>
        <taxon>Neisseriales</taxon>
        <taxon>Chitinibacteraceae</taxon>
        <taxon>Jeongeupia</taxon>
    </lineage>
</organism>
<comment type="caution">
    <text evidence="5">The sequence shown here is derived from an EMBL/GenBank/DDBJ whole genome shotgun (WGS) entry which is preliminary data.</text>
</comment>
<accession>A0ABS2BIL8</accession>
<gene>
    <name evidence="5" type="primary">modA</name>
    <name evidence="5" type="ORF">JMJ54_03770</name>
</gene>
<sequence length="251" mass="27397">MRTLRLLVTALAFAATAPVWAAPINVAVAANLQYTFDDLAKAYKAETGLDVNPSYGASGKFFAQIGNGAPFHVFLSADASYPQKLDTAGLTLEPSKVYAHGTLVLWTLKDLDLKQWEKLVREPAIERIAVANPETAPYGRAAVQALNHYKLTEATHSKLVFGESIGQTNQFISTRAADLGFTAKAIVISAEMQGKGRWLEIPATAYEPIAQRAALLKYSGDHDTADAKRFYQFLFSPKAQDIFKQAGYKLP</sequence>
<evidence type="ECO:0000313" key="5">
    <source>
        <dbReference type="EMBL" id="MBM3114938.1"/>
    </source>
</evidence>
<dbReference type="PANTHER" id="PTHR30632:SF14">
    <property type="entry name" value="TUNGSTATE_MOLYBDATE_CHROMATE-BINDING PROTEIN MODA"/>
    <property type="match status" value="1"/>
</dbReference>
<dbReference type="RefSeq" id="WP_203536596.1">
    <property type="nucleotide sequence ID" value="NZ_JAESND010000001.1"/>
</dbReference>
<keyword evidence="6" id="KW-1185">Reference proteome</keyword>
<dbReference type="Gene3D" id="3.40.190.10">
    <property type="entry name" value="Periplasmic binding protein-like II"/>
    <property type="match status" value="2"/>
</dbReference>
<dbReference type="PIRSF" id="PIRSF004846">
    <property type="entry name" value="ModA"/>
    <property type="match status" value="1"/>
</dbReference>
<dbReference type="Pfam" id="PF13531">
    <property type="entry name" value="SBP_bac_11"/>
    <property type="match status" value="1"/>
</dbReference>
<dbReference type="InterPro" id="IPR005950">
    <property type="entry name" value="ModA"/>
</dbReference>